<keyword evidence="9" id="KW-1185">Reference proteome</keyword>
<organism evidence="8 9">
    <name type="scientific">Thermodesulfitimonas autotrophica</name>
    <dbReference type="NCBI Taxonomy" id="1894989"/>
    <lineage>
        <taxon>Bacteria</taxon>
        <taxon>Bacillati</taxon>
        <taxon>Bacillota</taxon>
        <taxon>Clostridia</taxon>
        <taxon>Thermoanaerobacterales</taxon>
        <taxon>Thermoanaerobacteraceae</taxon>
        <taxon>Thermodesulfitimonas</taxon>
    </lineage>
</organism>
<evidence type="ECO:0000259" key="7">
    <source>
        <dbReference type="Pfam" id="PF02911"/>
    </source>
</evidence>
<dbReference type="AlphaFoldDB" id="A0A3N5BZJ3"/>
<dbReference type="Pfam" id="PF00551">
    <property type="entry name" value="Formyl_trans_N"/>
    <property type="match status" value="1"/>
</dbReference>
<name>A0A3N5BZJ3_9THEO</name>
<reference evidence="8 9" key="1">
    <citation type="submission" date="2018-11" db="EMBL/GenBank/DDBJ databases">
        <title>Genomic Encyclopedia of Type Strains, Phase IV (KMG-IV): sequencing the most valuable type-strain genomes for metagenomic binning, comparative biology and taxonomic classification.</title>
        <authorList>
            <person name="Goeker M."/>
        </authorList>
    </citation>
    <scope>NUCLEOTIDE SEQUENCE [LARGE SCALE GENOMIC DNA]</scope>
    <source>
        <strain evidence="8 9">DSM 102936</strain>
    </source>
</reference>
<comment type="catalytic activity">
    <reaction evidence="5">
        <text>L-methionyl-tRNA(fMet) + (6R)-10-formyltetrahydrofolate = N-formyl-L-methionyl-tRNA(fMet) + (6S)-5,6,7,8-tetrahydrofolate + H(+)</text>
        <dbReference type="Rhea" id="RHEA:24380"/>
        <dbReference type="Rhea" id="RHEA-COMP:9952"/>
        <dbReference type="Rhea" id="RHEA-COMP:9953"/>
        <dbReference type="ChEBI" id="CHEBI:15378"/>
        <dbReference type="ChEBI" id="CHEBI:57453"/>
        <dbReference type="ChEBI" id="CHEBI:78530"/>
        <dbReference type="ChEBI" id="CHEBI:78844"/>
        <dbReference type="ChEBI" id="CHEBI:195366"/>
        <dbReference type="EC" id="2.1.2.9"/>
    </reaction>
</comment>
<dbReference type="EMBL" id="RKRE01000001">
    <property type="protein sequence ID" value="RPF49301.1"/>
    <property type="molecule type" value="Genomic_DNA"/>
</dbReference>
<dbReference type="InterPro" id="IPR011034">
    <property type="entry name" value="Formyl_transferase-like_C_sf"/>
</dbReference>
<evidence type="ECO:0000313" key="9">
    <source>
        <dbReference type="Proteomes" id="UP000282654"/>
    </source>
</evidence>
<dbReference type="OrthoDB" id="9802815at2"/>
<feature type="domain" description="Formyl transferase C-terminal" evidence="7">
    <location>
        <begin position="204"/>
        <end position="300"/>
    </location>
</feature>
<dbReference type="InterPro" id="IPR041711">
    <property type="entry name" value="Met-tRNA-FMT_N"/>
</dbReference>
<evidence type="ECO:0000256" key="2">
    <source>
        <dbReference type="ARBA" id="ARBA00012261"/>
    </source>
</evidence>
<dbReference type="HAMAP" id="MF_00182">
    <property type="entry name" value="Formyl_trans"/>
    <property type="match status" value="1"/>
</dbReference>
<protein>
    <recommendedName>
        <fullName evidence="2 5">Methionyl-tRNA formyltransferase</fullName>
        <ecNumber evidence="2 5">2.1.2.9</ecNumber>
    </recommendedName>
</protein>
<dbReference type="PANTHER" id="PTHR11138:SF5">
    <property type="entry name" value="METHIONYL-TRNA FORMYLTRANSFERASE, MITOCHONDRIAL"/>
    <property type="match status" value="1"/>
</dbReference>
<dbReference type="SUPFAM" id="SSF53328">
    <property type="entry name" value="Formyltransferase"/>
    <property type="match status" value="1"/>
</dbReference>
<dbReference type="CDD" id="cd08646">
    <property type="entry name" value="FMT_core_Met-tRNA-FMT_N"/>
    <property type="match status" value="1"/>
</dbReference>
<accession>A0A3N5BZJ3</accession>
<dbReference type="InterPro" id="IPR036477">
    <property type="entry name" value="Formyl_transf_N_sf"/>
</dbReference>
<sequence>MRLVFMGTPEFSVPSLEALLDSGHQVDLVVTQADKPKGRGKRPAAPPVKEVALAQGIPVLQPARLKDPDFLWRLQAAAPEAIVVVAYGKILPAAVLSLPPYGCINVHASLLPRYRGAAPIQRAIMNGERETGITTMLMDEGMDTGDILLQRRVAIGEEENFGSLCQRLARLGAQVLLETLERLQAGTLRRQPQDHAQATYAPPLTPEDELIVWDRPGEVIKNQVRALDPKPGAKTYFGGEVLKIWRVKAVTGDFPGVPGEIIAVGPEGIKVQVADGAVVILELQAAGGRRLPVDAFLRGHSIPEGYVLGK</sequence>
<evidence type="ECO:0000256" key="4">
    <source>
        <dbReference type="ARBA" id="ARBA00022917"/>
    </source>
</evidence>
<dbReference type="InterPro" id="IPR005794">
    <property type="entry name" value="Fmt"/>
</dbReference>
<dbReference type="EC" id="2.1.2.9" evidence="2 5"/>
<dbReference type="PROSITE" id="PS00373">
    <property type="entry name" value="GART"/>
    <property type="match status" value="1"/>
</dbReference>
<evidence type="ECO:0000259" key="6">
    <source>
        <dbReference type="Pfam" id="PF00551"/>
    </source>
</evidence>
<comment type="function">
    <text evidence="5">Attaches a formyl group to the free amino group of methionyl-tRNA(fMet). The formyl group appears to play a dual role in the initiator identity of N-formylmethionyl-tRNA by promoting its recognition by IF2 and preventing the misappropriation of this tRNA by the elongation apparatus.</text>
</comment>
<dbReference type="PANTHER" id="PTHR11138">
    <property type="entry name" value="METHIONYL-TRNA FORMYLTRANSFERASE"/>
    <property type="match status" value="1"/>
</dbReference>
<evidence type="ECO:0000256" key="5">
    <source>
        <dbReference type="HAMAP-Rule" id="MF_00182"/>
    </source>
</evidence>
<evidence type="ECO:0000313" key="8">
    <source>
        <dbReference type="EMBL" id="RPF49301.1"/>
    </source>
</evidence>
<comment type="caution">
    <text evidence="8">The sequence shown here is derived from an EMBL/GenBank/DDBJ whole genome shotgun (WGS) entry which is preliminary data.</text>
</comment>
<dbReference type="InterPro" id="IPR044135">
    <property type="entry name" value="Met-tRNA-FMT_C"/>
</dbReference>
<proteinExistence type="inferred from homology"/>
<dbReference type="Pfam" id="PF02911">
    <property type="entry name" value="Formyl_trans_C"/>
    <property type="match status" value="1"/>
</dbReference>
<evidence type="ECO:0000256" key="1">
    <source>
        <dbReference type="ARBA" id="ARBA00010699"/>
    </source>
</evidence>
<dbReference type="CDD" id="cd08704">
    <property type="entry name" value="Met_tRNA_FMT_C"/>
    <property type="match status" value="1"/>
</dbReference>
<keyword evidence="3 5" id="KW-0808">Transferase</keyword>
<feature type="binding site" evidence="5">
    <location>
        <begin position="109"/>
        <end position="112"/>
    </location>
    <ligand>
        <name>(6S)-5,6,7,8-tetrahydrofolate</name>
        <dbReference type="ChEBI" id="CHEBI:57453"/>
    </ligand>
</feature>
<dbReference type="RefSeq" id="WP_123926494.1">
    <property type="nucleotide sequence ID" value="NZ_RKRE01000001.1"/>
</dbReference>
<dbReference type="SUPFAM" id="SSF50486">
    <property type="entry name" value="FMT C-terminal domain-like"/>
    <property type="match status" value="1"/>
</dbReference>
<dbReference type="InterPro" id="IPR005793">
    <property type="entry name" value="Formyl_trans_C"/>
</dbReference>
<dbReference type="GO" id="GO:0005829">
    <property type="term" value="C:cytosol"/>
    <property type="evidence" value="ECO:0007669"/>
    <property type="project" value="TreeGrafter"/>
</dbReference>
<feature type="domain" description="Formyl transferase N-terminal" evidence="6">
    <location>
        <begin position="1"/>
        <end position="180"/>
    </location>
</feature>
<dbReference type="FunFam" id="3.40.50.12230:FF:000001">
    <property type="entry name" value="Methionyl-tRNA formyltransferase"/>
    <property type="match status" value="1"/>
</dbReference>
<dbReference type="NCBIfam" id="TIGR00460">
    <property type="entry name" value="fmt"/>
    <property type="match status" value="1"/>
</dbReference>
<dbReference type="Gene3D" id="3.40.50.12230">
    <property type="match status" value="1"/>
</dbReference>
<dbReference type="InterPro" id="IPR001555">
    <property type="entry name" value="GART_AS"/>
</dbReference>
<gene>
    <name evidence="5" type="primary">fmt</name>
    <name evidence="8" type="ORF">EDD75_0106</name>
</gene>
<comment type="similarity">
    <text evidence="1 5">Belongs to the Fmt family.</text>
</comment>
<dbReference type="GO" id="GO:0004479">
    <property type="term" value="F:methionyl-tRNA formyltransferase activity"/>
    <property type="evidence" value="ECO:0007669"/>
    <property type="project" value="UniProtKB-UniRule"/>
</dbReference>
<dbReference type="InterPro" id="IPR002376">
    <property type="entry name" value="Formyl_transf_N"/>
</dbReference>
<keyword evidence="4 5" id="KW-0648">Protein biosynthesis</keyword>
<dbReference type="Proteomes" id="UP000282654">
    <property type="component" value="Unassembled WGS sequence"/>
</dbReference>
<evidence type="ECO:0000256" key="3">
    <source>
        <dbReference type="ARBA" id="ARBA00022679"/>
    </source>
</evidence>